<dbReference type="PANTHER" id="PTHR48055:SF2">
    <property type="entry name" value="RECEPTOR-LIKE PROTEIN KINASE 7"/>
    <property type="match status" value="1"/>
</dbReference>
<sequence length="193" mass="21692">MSICQMEDMLHSSIGYMLVWPIRYKIAVDAAEGLSYLHHDCVPSIVHIDVKSKNILLDGEFGAWVADFGVAKVVDMVGEGQQSMSVIAGSFGYFAPEYAYTLRVNEKSDIYSFGVIILELVTGRLPVDPEFGEMDLVRWVCTTLDQRGVDHVLDTNLDSYFKEKISKVLNIGLLCTRPLPINRPSMRRVVKML</sequence>
<accession>A0A9Q0KVI5</accession>
<dbReference type="InterPro" id="IPR051564">
    <property type="entry name" value="LRR_receptor-like_kinase"/>
</dbReference>
<dbReference type="PROSITE" id="PS00108">
    <property type="entry name" value="PROTEIN_KINASE_ST"/>
    <property type="match status" value="1"/>
</dbReference>
<dbReference type="GO" id="GO:0005886">
    <property type="term" value="C:plasma membrane"/>
    <property type="evidence" value="ECO:0007669"/>
    <property type="project" value="UniProtKB-SubCell"/>
</dbReference>
<dbReference type="EMBL" id="JAMYWD010000003">
    <property type="protein sequence ID" value="KAJ4977046.1"/>
    <property type="molecule type" value="Genomic_DNA"/>
</dbReference>
<keyword evidence="14" id="KW-1133">Transmembrane helix</keyword>
<evidence type="ECO:0000256" key="12">
    <source>
        <dbReference type="ARBA" id="ARBA00022777"/>
    </source>
</evidence>
<evidence type="ECO:0000256" key="5">
    <source>
        <dbReference type="ARBA" id="ARBA00022553"/>
    </source>
</evidence>
<evidence type="ECO:0000256" key="10">
    <source>
        <dbReference type="ARBA" id="ARBA00022737"/>
    </source>
</evidence>
<dbReference type="GO" id="GO:0004674">
    <property type="term" value="F:protein serine/threonine kinase activity"/>
    <property type="evidence" value="ECO:0007669"/>
    <property type="project" value="UniProtKB-KW"/>
</dbReference>
<evidence type="ECO:0000259" key="19">
    <source>
        <dbReference type="PROSITE" id="PS50011"/>
    </source>
</evidence>
<evidence type="ECO:0000256" key="3">
    <source>
        <dbReference type="ARBA" id="ARBA00022475"/>
    </source>
</evidence>
<evidence type="ECO:0000256" key="8">
    <source>
        <dbReference type="ARBA" id="ARBA00022692"/>
    </source>
</evidence>
<evidence type="ECO:0000256" key="18">
    <source>
        <dbReference type="ARBA" id="ARBA00048679"/>
    </source>
</evidence>
<keyword evidence="8" id="KW-0812">Transmembrane</keyword>
<evidence type="ECO:0000313" key="21">
    <source>
        <dbReference type="Proteomes" id="UP001141806"/>
    </source>
</evidence>
<evidence type="ECO:0000256" key="9">
    <source>
        <dbReference type="ARBA" id="ARBA00022729"/>
    </source>
</evidence>
<comment type="caution">
    <text evidence="20">The sequence shown here is derived from an EMBL/GenBank/DDBJ whole genome shotgun (WGS) entry which is preliminary data.</text>
</comment>
<dbReference type="OrthoDB" id="1913693at2759"/>
<comment type="catalytic activity">
    <reaction evidence="17">
        <text>L-threonyl-[protein] + ATP = O-phospho-L-threonyl-[protein] + ADP + H(+)</text>
        <dbReference type="Rhea" id="RHEA:46608"/>
        <dbReference type="Rhea" id="RHEA-COMP:11060"/>
        <dbReference type="Rhea" id="RHEA-COMP:11605"/>
        <dbReference type="ChEBI" id="CHEBI:15378"/>
        <dbReference type="ChEBI" id="CHEBI:30013"/>
        <dbReference type="ChEBI" id="CHEBI:30616"/>
        <dbReference type="ChEBI" id="CHEBI:61977"/>
        <dbReference type="ChEBI" id="CHEBI:456216"/>
        <dbReference type="EC" id="2.7.11.1"/>
    </reaction>
</comment>
<comment type="subcellular location">
    <subcellularLocation>
        <location evidence="1">Cell membrane</location>
        <topology evidence="1">Single-pass membrane protein</topology>
    </subcellularLocation>
</comment>
<keyword evidence="16" id="KW-0325">Glycoprotein</keyword>
<dbReference type="EC" id="2.7.11.1" evidence="2"/>
<dbReference type="InterPro" id="IPR011009">
    <property type="entry name" value="Kinase-like_dom_sf"/>
</dbReference>
<evidence type="ECO:0000256" key="6">
    <source>
        <dbReference type="ARBA" id="ARBA00022614"/>
    </source>
</evidence>
<evidence type="ECO:0000256" key="7">
    <source>
        <dbReference type="ARBA" id="ARBA00022679"/>
    </source>
</evidence>
<dbReference type="Pfam" id="PF00069">
    <property type="entry name" value="Pkinase"/>
    <property type="match status" value="1"/>
</dbReference>
<dbReference type="InterPro" id="IPR000719">
    <property type="entry name" value="Prot_kinase_dom"/>
</dbReference>
<evidence type="ECO:0000256" key="1">
    <source>
        <dbReference type="ARBA" id="ARBA00004162"/>
    </source>
</evidence>
<evidence type="ECO:0000256" key="16">
    <source>
        <dbReference type="ARBA" id="ARBA00023180"/>
    </source>
</evidence>
<dbReference type="Gene3D" id="1.10.510.10">
    <property type="entry name" value="Transferase(Phosphotransferase) domain 1"/>
    <property type="match status" value="1"/>
</dbReference>
<dbReference type="PANTHER" id="PTHR48055">
    <property type="entry name" value="LEUCINE-RICH REPEAT RECEPTOR PROTEIN KINASE EMS1"/>
    <property type="match status" value="1"/>
</dbReference>
<evidence type="ECO:0000256" key="2">
    <source>
        <dbReference type="ARBA" id="ARBA00012513"/>
    </source>
</evidence>
<proteinExistence type="predicted"/>
<dbReference type="PROSITE" id="PS50011">
    <property type="entry name" value="PROTEIN_KINASE_DOM"/>
    <property type="match status" value="1"/>
</dbReference>
<reference evidence="20" key="1">
    <citation type="journal article" date="2023" name="Plant J.">
        <title>The genome of the king protea, Protea cynaroides.</title>
        <authorList>
            <person name="Chang J."/>
            <person name="Duong T.A."/>
            <person name="Schoeman C."/>
            <person name="Ma X."/>
            <person name="Roodt D."/>
            <person name="Barker N."/>
            <person name="Li Z."/>
            <person name="Van de Peer Y."/>
            <person name="Mizrachi E."/>
        </authorList>
    </citation>
    <scope>NUCLEOTIDE SEQUENCE</scope>
    <source>
        <tissue evidence="20">Young leaves</tissue>
    </source>
</reference>
<keyword evidence="4" id="KW-0723">Serine/threonine-protein kinase</keyword>
<evidence type="ECO:0000256" key="14">
    <source>
        <dbReference type="ARBA" id="ARBA00022989"/>
    </source>
</evidence>
<dbReference type="GO" id="GO:0005524">
    <property type="term" value="F:ATP binding"/>
    <property type="evidence" value="ECO:0007669"/>
    <property type="project" value="UniProtKB-KW"/>
</dbReference>
<dbReference type="SUPFAM" id="SSF56112">
    <property type="entry name" value="Protein kinase-like (PK-like)"/>
    <property type="match status" value="1"/>
</dbReference>
<evidence type="ECO:0000256" key="17">
    <source>
        <dbReference type="ARBA" id="ARBA00047899"/>
    </source>
</evidence>
<evidence type="ECO:0000256" key="15">
    <source>
        <dbReference type="ARBA" id="ARBA00023136"/>
    </source>
</evidence>
<evidence type="ECO:0000256" key="11">
    <source>
        <dbReference type="ARBA" id="ARBA00022741"/>
    </source>
</evidence>
<comment type="catalytic activity">
    <reaction evidence="18">
        <text>L-seryl-[protein] + ATP = O-phospho-L-seryl-[protein] + ADP + H(+)</text>
        <dbReference type="Rhea" id="RHEA:17989"/>
        <dbReference type="Rhea" id="RHEA-COMP:9863"/>
        <dbReference type="Rhea" id="RHEA-COMP:11604"/>
        <dbReference type="ChEBI" id="CHEBI:15378"/>
        <dbReference type="ChEBI" id="CHEBI:29999"/>
        <dbReference type="ChEBI" id="CHEBI:30616"/>
        <dbReference type="ChEBI" id="CHEBI:83421"/>
        <dbReference type="ChEBI" id="CHEBI:456216"/>
        <dbReference type="EC" id="2.7.11.1"/>
    </reaction>
</comment>
<keyword evidence="21" id="KW-1185">Reference proteome</keyword>
<dbReference type="FunFam" id="1.10.510.10:FF:000417">
    <property type="entry name" value="Leucine-rich repeat receptor-like protein kinase"/>
    <property type="match status" value="1"/>
</dbReference>
<keyword evidence="15" id="KW-0472">Membrane</keyword>
<keyword evidence="12" id="KW-0418">Kinase</keyword>
<dbReference type="SMART" id="SM00220">
    <property type="entry name" value="S_TKc"/>
    <property type="match status" value="1"/>
</dbReference>
<dbReference type="InterPro" id="IPR008271">
    <property type="entry name" value="Ser/Thr_kinase_AS"/>
</dbReference>
<organism evidence="20 21">
    <name type="scientific">Protea cynaroides</name>
    <dbReference type="NCBI Taxonomy" id="273540"/>
    <lineage>
        <taxon>Eukaryota</taxon>
        <taxon>Viridiplantae</taxon>
        <taxon>Streptophyta</taxon>
        <taxon>Embryophyta</taxon>
        <taxon>Tracheophyta</taxon>
        <taxon>Spermatophyta</taxon>
        <taxon>Magnoliopsida</taxon>
        <taxon>Proteales</taxon>
        <taxon>Proteaceae</taxon>
        <taxon>Protea</taxon>
    </lineage>
</organism>
<feature type="domain" description="Protein kinase" evidence="19">
    <location>
        <begin position="1"/>
        <end position="193"/>
    </location>
</feature>
<dbReference type="Proteomes" id="UP001141806">
    <property type="component" value="Unassembled WGS sequence"/>
</dbReference>
<keyword evidence="13" id="KW-0067">ATP-binding</keyword>
<evidence type="ECO:0000313" key="20">
    <source>
        <dbReference type="EMBL" id="KAJ4977046.1"/>
    </source>
</evidence>
<name>A0A9Q0KVI5_9MAGN</name>
<keyword evidence="9" id="KW-0732">Signal</keyword>
<keyword evidence="11" id="KW-0547">Nucleotide-binding</keyword>
<keyword evidence="7" id="KW-0808">Transferase</keyword>
<evidence type="ECO:0000256" key="4">
    <source>
        <dbReference type="ARBA" id="ARBA00022527"/>
    </source>
</evidence>
<keyword evidence="3" id="KW-1003">Cell membrane</keyword>
<gene>
    <name evidence="20" type="ORF">NE237_002152</name>
</gene>
<keyword evidence="6" id="KW-0433">Leucine-rich repeat</keyword>
<keyword evidence="5" id="KW-0597">Phosphoprotein</keyword>
<evidence type="ECO:0000256" key="13">
    <source>
        <dbReference type="ARBA" id="ARBA00022840"/>
    </source>
</evidence>
<dbReference type="AlphaFoldDB" id="A0A9Q0KVI5"/>
<protein>
    <recommendedName>
        <fullName evidence="2">non-specific serine/threonine protein kinase</fullName>
        <ecNumber evidence="2">2.7.11.1</ecNumber>
    </recommendedName>
</protein>
<keyword evidence="10" id="KW-0677">Repeat</keyword>